<dbReference type="AlphaFoldDB" id="A0A8C0Z9W6"/>
<dbReference type="Proteomes" id="UP000694410">
    <property type="component" value="Unplaced"/>
</dbReference>
<accession>A0A8C0Z9W6</accession>
<evidence type="ECO:0000313" key="1">
    <source>
        <dbReference type="Ensembl" id="ENSCCEP00000005106.1"/>
    </source>
</evidence>
<proteinExistence type="predicted"/>
<sequence length="160" mass="17780">MPLSHSCLVFCQHSVLCHFSTLFQSLTHFLHESLDSWALIKSLSYDCILVFFPTTFQHRYFINLFSSHFGRENLVGQIISFLNKSPPNPSLFTKTHCPEICLAGDLQMDVTTQQLGGTFLSMVSNTQTASWWLLTASGPVRESFHSACQGTGPAGTSGKM</sequence>
<protein>
    <submittedName>
        <fullName evidence="1">Uncharacterized protein</fullName>
    </submittedName>
</protein>
<dbReference type="Ensembl" id="ENSCCET00000008414.1">
    <property type="protein sequence ID" value="ENSCCEP00000005106.1"/>
    <property type="gene ID" value="ENSCCEG00000005603.1"/>
</dbReference>
<keyword evidence="2" id="KW-1185">Reference proteome</keyword>
<reference evidence="1" key="1">
    <citation type="submission" date="2025-08" db="UniProtKB">
        <authorList>
            <consortium name="Ensembl"/>
        </authorList>
    </citation>
    <scope>IDENTIFICATION</scope>
</reference>
<evidence type="ECO:0000313" key="2">
    <source>
        <dbReference type="Proteomes" id="UP000694410"/>
    </source>
</evidence>
<name>A0A8C0Z9W6_CYACU</name>
<organism evidence="1 2">
    <name type="scientific">Cyanistes caeruleus</name>
    <name type="common">Eurasian blue tit</name>
    <name type="synonym">Parus caeruleus</name>
    <dbReference type="NCBI Taxonomy" id="156563"/>
    <lineage>
        <taxon>Eukaryota</taxon>
        <taxon>Metazoa</taxon>
        <taxon>Chordata</taxon>
        <taxon>Craniata</taxon>
        <taxon>Vertebrata</taxon>
        <taxon>Euteleostomi</taxon>
        <taxon>Archelosauria</taxon>
        <taxon>Archosauria</taxon>
        <taxon>Dinosauria</taxon>
        <taxon>Saurischia</taxon>
        <taxon>Theropoda</taxon>
        <taxon>Coelurosauria</taxon>
        <taxon>Aves</taxon>
        <taxon>Neognathae</taxon>
        <taxon>Neoaves</taxon>
        <taxon>Telluraves</taxon>
        <taxon>Australaves</taxon>
        <taxon>Passeriformes</taxon>
        <taxon>Paridae</taxon>
        <taxon>Cyanistes</taxon>
    </lineage>
</organism>
<reference evidence="1" key="2">
    <citation type="submission" date="2025-09" db="UniProtKB">
        <authorList>
            <consortium name="Ensembl"/>
        </authorList>
    </citation>
    <scope>IDENTIFICATION</scope>
</reference>